<gene>
    <name evidence="1" type="ORF">ACD_4C00133G0012</name>
</gene>
<accession>K2G9P1</accession>
<comment type="caution">
    <text evidence="1">The sequence shown here is derived from an EMBL/GenBank/DDBJ whole genome shotgun (WGS) entry which is preliminary data.</text>
</comment>
<sequence length="107" mass="12550">MTATIDNSIESKKPSSIEQQIENIQTKTLDWVNNFVDLKKLENDELSFLWALRRLTKQAISFVFDENLNSADIKRFEKMTEIKKMIAEWILKDWVADNKDLETKKAA</sequence>
<dbReference type="AlphaFoldDB" id="K2G9P1"/>
<proteinExistence type="predicted"/>
<protein>
    <submittedName>
        <fullName evidence="1">Uncharacterized protein</fullName>
    </submittedName>
</protein>
<evidence type="ECO:0000313" key="1">
    <source>
        <dbReference type="EMBL" id="EKE26884.1"/>
    </source>
</evidence>
<organism evidence="1">
    <name type="scientific">uncultured bacterium</name>
    <name type="common">gcode 4</name>
    <dbReference type="NCBI Taxonomy" id="1234023"/>
    <lineage>
        <taxon>Bacteria</taxon>
        <taxon>environmental samples</taxon>
    </lineage>
</organism>
<name>K2G9P1_9BACT</name>
<dbReference type="EMBL" id="AMFJ01000649">
    <property type="protein sequence ID" value="EKE26884.1"/>
    <property type="molecule type" value="Genomic_DNA"/>
</dbReference>
<reference evidence="1" key="1">
    <citation type="journal article" date="2012" name="Science">
        <title>Fermentation, hydrogen, and sulfur metabolism in multiple uncultivated bacterial phyla.</title>
        <authorList>
            <person name="Wrighton K.C."/>
            <person name="Thomas B.C."/>
            <person name="Sharon I."/>
            <person name="Miller C.S."/>
            <person name="Castelle C.J."/>
            <person name="VerBerkmoes N.C."/>
            <person name="Wilkins M.J."/>
            <person name="Hettich R.L."/>
            <person name="Lipton M.S."/>
            <person name="Williams K.H."/>
            <person name="Long P.E."/>
            <person name="Banfield J.F."/>
        </authorList>
    </citation>
    <scope>NUCLEOTIDE SEQUENCE [LARGE SCALE GENOMIC DNA]</scope>
</reference>